<dbReference type="CDD" id="cd05379">
    <property type="entry name" value="CAP_bacterial"/>
    <property type="match status" value="1"/>
</dbReference>
<feature type="chain" id="PRO_5020346187" evidence="1">
    <location>
        <begin position="28"/>
        <end position="167"/>
    </location>
</feature>
<name>A0A4P7IIF0_9ACTN</name>
<feature type="domain" description="SCP" evidence="2">
    <location>
        <begin position="55"/>
        <end position="157"/>
    </location>
</feature>
<dbReference type="Pfam" id="PF00188">
    <property type="entry name" value="CAP"/>
    <property type="match status" value="1"/>
</dbReference>
<evidence type="ECO:0000313" key="3">
    <source>
        <dbReference type="EMBL" id="QBX57115.1"/>
    </source>
</evidence>
<keyword evidence="1" id="KW-0732">Signal</keyword>
<dbReference type="InterPro" id="IPR014044">
    <property type="entry name" value="CAP_dom"/>
</dbReference>
<sequence length="167" mass="18372">MRLLRASLTVALACLFMMAFTPTAAQARTWAVPKTTATSAPTSLEEFETQLMVEINQARKANGLPRIARFDGCTDRMAESWGRRIVRTGAFEHRDQHQVIRRCRTSWAGETLIRGAGLSPQSMVTAWLNSPGHRVILLSKRAELAGVAVASDAQGRLVGVLNVVRTR</sequence>
<accession>A0A4P7IIF0</accession>
<dbReference type="Proteomes" id="UP000294853">
    <property type="component" value="Chromosome"/>
</dbReference>
<proteinExistence type="predicted"/>
<protein>
    <submittedName>
        <fullName evidence="3">CAP domain-containing protein</fullName>
    </submittedName>
</protein>
<organism evidence="3 4">
    <name type="scientific">Nocardioides seonyuensis</name>
    <dbReference type="NCBI Taxonomy" id="2518371"/>
    <lineage>
        <taxon>Bacteria</taxon>
        <taxon>Bacillati</taxon>
        <taxon>Actinomycetota</taxon>
        <taxon>Actinomycetes</taxon>
        <taxon>Propionibacteriales</taxon>
        <taxon>Nocardioidaceae</taxon>
        <taxon>Nocardioides</taxon>
    </lineage>
</organism>
<dbReference type="EMBL" id="CP038436">
    <property type="protein sequence ID" value="QBX57115.1"/>
    <property type="molecule type" value="Genomic_DNA"/>
</dbReference>
<dbReference type="RefSeq" id="WP_135269100.1">
    <property type="nucleotide sequence ID" value="NZ_CP038436.1"/>
</dbReference>
<evidence type="ECO:0000256" key="1">
    <source>
        <dbReference type="SAM" id="SignalP"/>
    </source>
</evidence>
<dbReference type="PANTHER" id="PTHR31157">
    <property type="entry name" value="SCP DOMAIN-CONTAINING PROTEIN"/>
    <property type="match status" value="1"/>
</dbReference>
<dbReference type="KEGG" id="nsn:EXE58_17890"/>
<dbReference type="SUPFAM" id="SSF55797">
    <property type="entry name" value="PR-1-like"/>
    <property type="match status" value="1"/>
</dbReference>
<dbReference type="Gene3D" id="3.40.33.10">
    <property type="entry name" value="CAP"/>
    <property type="match status" value="1"/>
</dbReference>
<keyword evidence="4" id="KW-1185">Reference proteome</keyword>
<gene>
    <name evidence="3" type="ORF">EXE58_17890</name>
</gene>
<evidence type="ECO:0000259" key="2">
    <source>
        <dbReference type="Pfam" id="PF00188"/>
    </source>
</evidence>
<dbReference type="PANTHER" id="PTHR31157:SF1">
    <property type="entry name" value="SCP DOMAIN-CONTAINING PROTEIN"/>
    <property type="match status" value="1"/>
</dbReference>
<reference evidence="3 4" key="1">
    <citation type="submission" date="2019-03" db="EMBL/GenBank/DDBJ databases">
        <title>Three New Species of Nocardioides, Nocardioides euryhalodurans sp. nov., Nocardioides seonyuensis sp. nov. and Nocardioides eburneoflavus sp. nov. Iolated from Soil.</title>
        <authorList>
            <person name="Roh S.G."/>
            <person name="Lee C."/>
            <person name="Kim M.-K."/>
            <person name="Kim S.B."/>
        </authorList>
    </citation>
    <scope>NUCLEOTIDE SEQUENCE [LARGE SCALE GENOMIC DNA]</scope>
    <source>
        <strain evidence="3 4">MMS17-SY207-3</strain>
    </source>
</reference>
<dbReference type="OrthoDB" id="68195at2"/>
<dbReference type="AlphaFoldDB" id="A0A4P7IIF0"/>
<feature type="signal peptide" evidence="1">
    <location>
        <begin position="1"/>
        <end position="27"/>
    </location>
</feature>
<evidence type="ECO:0000313" key="4">
    <source>
        <dbReference type="Proteomes" id="UP000294853"/>
    </source>
</evidence>
<dbReference type="InterPro" id="IPR035940">
    <property type="entry name" value="CAP_sf"/>
</dbReference>